<protein>
    <submittedName>
        <fullName evidence="1">Uncharacterized protein</fullName>
    </submittedName>
</protein>
<organism evidence="1 2">
    <name type="scientific">Lysinibacillus capsici</name>
    <dbReference type="NCBI Taxonomy" id="2115968"/>
    <lineage>
        <taxon>Bacteria</taxon>
        <taxon>Bacillati</taxon>
        <taxon>Bacillota</taxon>
        <taxon>Bacilli</taxon>
        <taxon>Bacillales</taxon>
        <taxon>Bacillaceae</taxon>
        <taxon>Lysinibacillus</taxon>
    </lineage>
</organism>
<dbReference type="Proteomes" id="UP000251431">
    <property type="component" value="Unassembled WGS sequence"/>
</dbReference>
<evidence type="ECO:0000313" key="1">
    <source>
        <dbReference type="EMBL" id="SPT98772.1"/>
    </source>
</evidence>
<dbReference type="RefSeq" id="WP_112117137.1">
    <property type="nucleotide sequence ID" value="NZ_UAQE01000001.1"/>
</dbReference>
<dbReference type="EMBL" id="UAQE01000001">
    <property type="protein sequence ID" value="SPT98772.1"/>
    <property type="molecule type" value="Genomic_DNA"/>
</dbReference>
<reference evidence="1 2" key="1">
    <citation type="submission" date="2018-06" db="EMBL/GenBank/DDBJ databases">
        <authorList>
            <consortium name="Pathogen Informatics"/>
            <person name="Doyle S."/>
        </authorList>
    </citation>
    <scope>NUCLEOTIDE SEQUENCE [LARGE SCALE GENOMIC DNA]</scope>
    <source>
        <strain evidence="1 2">NCTC7582</strain>
    </source>
</reference>
<name>A0A2X0ZAH8_9BACI</name>
<proteinExistence type="predicted"/>
<dbReference type="AlphaFoldDB" id="A0A2X0ZAH8"/>
<evidence type="ECO:0000313" key="2">
    <source>
        <dbReference type="Proteomes" id="UP000251431"/>
    </source>
</evidence>
<sequence length="65" mass="7347">MNVKEITVGYTYTKNLGNFENVKVDAAVTISVEPGQDVDALYDKAYESMKKQVKNGLNKFTEVHY</sequence>
<gene>
    <name evidence="1" type="ORF">NCTC7582_01930</name>
</gene>
<accession>A0A2X0ZAH8</accession>